<dbReference type="EMBL" id="MSFL01000004">
    <property type="protein sequence ID" value="PWY89192.1"/>
    <property type="molecule type" value="Genomic_DNA"/>
</dbReference>
<comment type="caution">
    <text evidence="1">The sequence shown here is derived from an EMBL/GenBank/DDBJ whole genome shotgun (WGS) entry which is preliminary data.</text>
</comment>
<organism evidence="1 2">
    <name type="scientific">Aspergillus heteromorphus CBS 117.55</name>
    <dbReference type="NCBI Taxonomy" id="1448321"/>
    <lineage>
        <taxon>Eukaryota</taxon>
        <taxon>Fungi</taxon>
        <taxon>Dikarya</taxon>
        <taxon>Ascomycota</taxon>
        <taxon>Pezizomycotina</taxon>
        <taxon>Eurotiomycetes</taxon>
        <taxon>Eurotiomycetidae</taxon>
        <taxon>Eurotiales</taxon>
        <taxon>Aspergillaceae</taxon>
        <taxon>Aspergillus</taxon>
        <taxon>Aspergillus subgen. Circumdati</taxon>
    </lineage>
</organism>
<proteinExistence type="predicted"/>
<evidence type="ECO:0000313" key="1">
    <source>
        <dbReference type="EMBL" id="PWY89192.1"/>
    </source>
</evidence>
<dbReference type="RefSeq" id="XP_025402379.1">
    <property type="nucleotide sequence ID" value="XM_025542551.1"/>
</dbReference>
<accession>A0A317WV57</accession>
<dbReference type="Proteomes" id="UP000247233">
    <property type="component" value="Unassembled WGS sequence"/>
</dbReference>
<evidence type="ECO:0000313" key="2">
    <source>
        <dbReference type="Proteomes" id="UP000247233"/>
    </source>
</evidence>
<protein>
    <recommendedName>
        <fullName evidence="3">F-box domain-containing protein</fullName>
    </recommendedName>
</protein>
<dbReference type="GeneID" id="37064788"/>
<name>A0A317WV57_9EURO</name>
<sequence length="80" mass="8891">MPSILSLPAEILHDISCHITNINDALHLARASQYLHRFYRAVVVHWIGVEAGWLARITVYGSVAGAEEGFAVVTMKTWTD</sequence>
<dbReference type="VEuPathDB" id="FungiDB:BO70DRAFT_359488"/>
<dbReference type="OrthoDB" id="5384804at2759"/>
<reference evidence="1 2" key="1">
    <citation type="submission" date="2016-12" db="EMBL/GenBank/DDBJ databases">
        <title>The genomes of Aspergillus section Nigri reveals drivers in fungal speciation.</title>
        <authorList>
            <consortium name="DOE Joint Genome Institute"/>
            <person name="Vesth T.C."/>
            <person name="Nybo J."/>
            <person name="Theobald S."/>
            <person name="Brandl J."/>
            <person name="Frisvad J.C."/>
            <person name="Nielsen K.F."/>
            <person name="Lyhne E.K."/>
            <person name="Kogle M.E."/>
            <person name="Kuo A."/>
            <person name="Riley R."/>
            <person name="Clum A."/>
            <person name="Nolan M."/>
            <person name="Lipzen A."/>
            <person name="Salamov A."/>
            <person name="Henrissat B."/>
            <person name="Wiebenga A."/>
            <person name="De Vries R.P."/>
            <person name="Grigoriev I.V."/>
            <person name="Mortensen U.H."/>
            <person name="Andersen M.R."/>
            <person name="Baker S.E."/>
        </authorList>
    </citation>
    <scope>NUCLEOTIDE SEQUENCE [LARGE SCALE GENOMIC DNA]</scope>
    <source>
        <strain evidence="1 2">CBS 117.55</strain>
    </source>
</reference>
<keyword evidence="2" id="KW-1185">Reference proteome</keyword>
<gene>
    <name evidence="1" type="ORF">BO70DRAFT_359488</name>
</gene>
<dbReference type="AlphaFoldDB" id="A0A317WV57"/>
<evidence type="ECO:0008006" key="3">
    <source>
        <dbReference type="Google" id="ProtNLM"/>
    </source>
</evidence>